<name>A0A8J5NCB1_HOMAM</name>
<protein>
    <recommendedName>
        <fullName evidence="3">RNase H type-1 domain-containing protein</fullName>
    </recommendedName>
</protein>
<dbReference type="EMBL" id="JAHLQT010002534">
    <property type="protein sequence ID" value="KAG7177112.1"/>
    <property type="molecule type" value="Genomic_DNA"/>
</dbReference>
<evidence type="ECO:0008006" key="3">
    <source>
        <dbReference type="Google" id="ProtNLM"/>
    </source>
</evidence>
<dbReference type="Proteomes" id="UP000747542">
    <property type="component" value="Unassembled WGS sequence"/>
</dbReference>
<keyword evidence="2" id="KW-1185">Reference proteome</keyword>
<reference evidence="1" key="1">
    <citation type="journal article" date="2021" name="Sci. Adv.">
        <title>The American lobster genome reveals insights on longevity, neural, and immune adaptations.</title>
        <authorList>
            <person name="Polinski J.M."/>
            <person name="Zimin A.V."/>
            <person name="Clark K.F."/>
            <person name="Kohn A.B."/>
            <person name="Sadowski N."/>
            <person name="Timp W."/>
            <person name="Ptitsyn A."/>
            <person name="Khanna P."/>
            <person name="Romanova D.Y."/>
            <person name="Williams P."/>
            <person name="Greenwood S.J."/>
            <person name="Moroz L.L."/>
            <person name="Walt D.R."/>
            <person name="Bodnar A.G."/>
        </authorList>
    </citation>
    <scope>NUCLEOTIDE SEQUENCE</scope>
    <source>
        <strain evidence="1">GMGI-L3</strain>
    </source>
</reference>
<comment type="caution">
    <text evidence="1">The sequence shown here is derived from an EMBL/GenBank/DDBJ whole genome shotgun (WGS) entry which is preliminary data.</text>
</comment>
<gene>
    <name evidence="1" type="ORF">Hamer_G000342</name>
</gene>
<evidence type="ECO:0000313" key="1">
    <source>
        <dbReference type="EMBL" id="KAG7177112.1"/>
    </source>
</evidence>
<sequence length="113" mass="12840">MDALLIHFIWIPSHIGLHKHDYVDNLAKSSCTLPIPDDASTITTGRVKTLLTQGSRSSIINKERSEQRGASVSVHHHDKHYDTKYKYGRNNCLTRLSDVVAARIKLGYRPSWE</sequence>
<organism evidence="1 2">
    <name type="scientific">Homarus americanus</name>
    <name type="common">American lobster</name>
    <dbReference type="NCBI Taxonomy" id="6706"/>
    <lineage>
        <taxon>Eukaryota</taxon>
        <taxon>Metazoa</taxon>
        <taxon>Ecdysozoa</taxon>
        <taxon>Arthropoda</taxon>
        <taxon>Crustacea</taxon>
        <taxon>Multicrustacea</taxon>
        <taxon>Malacostraca</taxon>
        <taxon>Eumalacostraca</taxon>
        <taxon>Eucarida</taxon>
        <taxon>Decapoda</taxon>
        <taxon>Pleocyemata</taxon>
        <taxon>Astacidea</taxon>
        <taxon>Nephropoidea</taxon>
        <taxon>Nephropidae</taxon>
        <taxon>Homarus</taxon>
    </lineage>
</organism>
<evidence type="ECO:0000313" key="2">
    <source>
        <dbReference type="Proteomes" id="UP000747542"/>
    </source>
</evidence>
<proteinExistence type="predicted"/>
<accession>A0A8J5NCB1</accession>
<dbReference type="AlphaFoldDB" id="A0A8J5NCB1"/>